<evidence type="ECO:0000313" key="2">
    <source>
        <dbReference type="Proteomes" id="UP000298264"/>
    </source>
</evidence>
<comment type="caution">
    <text evidence="1">The sequence shown here is derived from an EMBL/GenBank/DDBJ whole genome shotgun (WGS) entry which is preliminary data.</text>
</comment>
<organism evidence="1 2">
    <name type="scientific">Leptospira ilyithenensis</name>
    <dbReference type="NCBI Taxonomy" id="2484901"/>
    <lineage>
        <taxon>Bacteria</taxon>
        <taxon>Pseudomonadati</taxon>
        <taxon>Spirochaetota</taxon>
        <taxon>Spirochaetia</taxon>
        <taxon>Leptospirales</taxon>
        <taxon>Leptospiraceae</taxon>
        <taxon>Leptospira</taxon>
    </lineage>
</organism>
<reference evidence="1" key="1">
    <citation type="journal article" date="2019" name="PLoS Negl. Trop. Dis.">
        <title>Revisiting the worldwide diversity of Leptospira species in the environment.</title>
        <authorList>
            <person name="Vincent A.T."/>
            <person name="Schiettekatte O."/>
            <person name="Bourhy P."/>
            <person name="Veyrier F.J."/>
            <person name="Picardeau M."/>
        </authorList>
    </citation>
    <scope>NUCLEOTIDE SEQUENCE [LARGE SCALE GENOMIC DNA]</scope>
    <source>
        <strain evidence="1">201400974</strain>
    </source>
</reference>
<dbReference type="OrthoDB" id="341049at2"/>
<dbReference type="EMBL" id="RQHV01000036">
    <property type="protein sequence ID" value="TGN11888.1"/>
    <property type="molecule type" value="Genomic_DNA"/>
</dbReference>
<dbReference type="Proteomes" id="UP000298264">
    <property type="component" value="Unassembled WGS sequence"/>
</dbReference>
<gene>
    <name evidence="1" type="ORF">EHS11_05090</name>
</gene>
<proteinExistence type="predicted"/>
<name>A0A4R9LT84_9LEPT</name>
<accession>A0A4R9LT84</accession>
<sequence>MRLKKIADTLFLLILSIFINFNIVDDRFVAPLEDLATEYHSFELEETTRVISLAPKKQNAPNLLLLSSFSVWEAPSSSISIFVFSENEMIQETSLIFHLISLPPPTLA</sequence>
<evidence type="ECO:0000313" key="1">
    <source>
        <dbReference type="EMBL" id="TGN11888.1"/>
    </source>
</evidence>
<protein>
    <submittedName>
        <fullName evidence="1">Uncharacterized protein</fullName>
    </submittedName>
</protein>
<dbReference type="AlphaFoldDB" id="A0A4R9LT84"/>
<keyword evidence="2" id="KW-1185">Reference proteome</keyword>
<dbReference type="RefSeq" id="WP_135763333.1">
    <property type="nucleotide sequence ID" value="NZ_RQHV01000036.1"/>
</dbReference>